<dbReference type="RefSeq" id="WP_094479291.1">
    <property type="nucleotide sequence ID" value="NZ_JACKSC010000333.1"/>
</dbReference>
<dbReference type="PANTHER" id="PTHR21047">
    <property type="entry name" value="DTDP-6-DEOXY-D-GLUCOSE-3,5 EPIMERASE"/>
    <property type="match status" value="1"/>
</dbReference>
<dbReference type="EMBL" id="NOZR01000007">
    <property type="protein sequence ID" value="OYN79948.1"/>
    <property type="molecule type" value="Genomic_DNA"/>
</dbReference>
<dbReference type="InterPro" id="IPR000888">
    <property type="entry name" value="RmlC-like"/>
</dbReference>
<evidence type="ECO:0000256" key="1">
    <source>
        <dbReference type="ARBA" id="ARBA00010154"/>
    </source>
</evidence>
<feature type="region of interest" description="Disordered" evidence="3">
    <location>
        <begin position="182"/>
        <end position="206"/>
    </location>
</feature>
<accession>A0A255DKM3</accession>
<dbReference type="AlphaFoldDB" id="A0A255DKM3"/>
<feature type="active site" description="Proton donor" evidence="2">
    <location>
        <position position="134"/>
    </location>
</feature>
<comment type="similarity">
    <text evidence="1">Belongs to the dTDP-4-dehydrorhamnose 3,5-epimerase family.</text>
</comment>
<gene>
    <name evidence="4" type="ORF">CG716_10830</name>
</gene>
<keyword evidence="5" id="KW-1185">Reference proteome</keyword>
<evidence type="ECO:0000256" key="3">
    <source>
        <dbReference type="SAM" id="MobiDB-lite"/>
    </source>
</evidence>
<name>A0A255DKM3_9MYCO</name>
<dbReference type="GO" id="GO:0019305">
    <property type="term" value="P:dTDP-rhamnose biosynthetic process"/>
    <property type="evidence" value="ECO:0007669"/>
    <property type="project" value="TreeGrafter"/>
</dbReference>
<evidence type="ECO:0000256" key="2">
    <source>
        <dbReference type="PIRSR" id="PIRSR600888-1"/>
    </source>
</evidence>
<dbReference type="OrthoDB" id="9800680at2"/>
<dbReference type="Proteomes" id="UP000216063">
    <property type="component" value="Unassembled WGS sequence"/>
</dbReference>
<evidence type="ECO:0000313" key="5">
    <source>
        <dbReference type="Proteomes" id="UP000216063"/>
    </source>
</evidence>
<comment type="caution">
    <text evidence="4">The sequence shown here is derived from an EMBL/GenBank/DDBJ whole genome shotgun (WGS) entry which is preliminary data.</text>
</comment>
<sequence length="206" mass="22464">MRIRQTGVAGAVLLVPQPFRDERGLFTRTFDADIFDDFLDTPGFSASFLQDSQSRSIQGAIRGMHGRSGQGEAKLVRCANGAVHDVIVDIRPDSPTFGYQLSVRLDDADFLHLYVPQGFLHGFQALTPTADVCYRINRPHDPSEDLAVAFDDAELDIAWPLPATAVSARDRSAGSWRQLVSQLGLPETSPRRARPIDAGPSDASTA</sequence>
<dbReference type="SUPFAM" id="SSF51182">
    <property type="entry name" value="RmlC-like cupins"/>
    <property type="match status" value="1"/>
</dbReference>
<dbReference type="GO" id="GO:0005829">
    <property type="term" value="C:cytosol"/>
    <property type="evidence" value="ECO:0007669"/>
    <property type="project" value="TreeGrafter"/>
</dbReference>
<reference evidence="4 5" key="1">
    <citation type="submission" date="2017-07" db="EMBL/GenBank/DDBJ databases">
        <title>The new phylogeny of genus Mycobacterium.</title>
        <authorList>
            <person name="Tortoli E."/>
            <person name="Trovato A."/>
            <person name="Cirillo D.M."/>
        </authorList>
    </citation>
    <scope>NUCLEOTIDE SEQUENCE [LARGE SCALE GENOMIC DNA]</scope>
    <source>
        <strain evidence="4 5">ATCC 33027</strain>
    </source>
</reference>
<dbReference type="Pfam" id="PF00908">
    <property type="entry name" value="dTDP_sugar_isom"/>
    <property type="match status" value="1"/>
</dbReference>
<protein>
    <submittedName>
        <fullName evidence="4">dTDP-4-dehydrorhamnose 3,5-epimerase</fullName>
    </submittedName>
</protein>
<feature type="active site" description="Proton acceptor" evidence="2">
    <location>
        <position position="65"/>
    </location>
</feature>
<dbReference type="InterPro" id="IPR011051">
    <property type="entry name" value="RmlC_Cupin_sf"/>
</dbReference>
<dbReference type="GO" id="GO:0000271">
    <property type="term" value="P:polysaccharide biosynthetic process"/>
    <property type="evidence" value="ECO:0007669"/>
    <property type="project" value="TreeGrafter"/>
</dbReference>
<dbReference type="Gene3D" id="2.60.120.10">
    <property type="entry name" value="Jelly Rolls"/>
    <property type="match status" value="1"/>
</dbReference>
<proteinExistence type="inferred from homology"/>
<dbReference type="CDD" id="cd00438">
    <property type="entry name" value="cupin_RmlC"/>
    <property type="match status" value="1"/>
</dbReference>
<dbReference type="GO" id="GO:0008830">
    <property type="term" value="F:dTDP-4-dehydrorhamnose 3,5-epimerase activity"/>
    <property type="evidence" value="ECO:0007669"/>
    <property type="project" value="InterPro"/>
</dbReference>
<dbReference type="PANTHER" id="PTHR21047:SF2">
    <property type="entry name" value="THYMIDINE DIPHOSPHO-4-KETO-RHAMNOSE 3,5-EPIMERASE"/>
    <property type="match status" value="1"/>
</dbReference>
<dbReference type="InterPro" id="IPR014710">
    <property type="entry name" value="RmlC-like_jellyroll"/>
</dbReference>
<evidence type="ECO:0000313" key="4">
    <source>
        <dbReference type="EMBL" id="OYN79948.1"/>
    </source>
</evidence>
<organism evidence="4 5">
    <name type="scientific">Mycolicibacterium sphagni</name>
    <dbReference type="NCBI Taxonomy" id="1786"/>
    <lineage>
        <taxon>Bacteria</taxon>
        <taxon>Bacillati</taxon>
        <taxon>Actinomycetota</taxon>
        <taxon>Actinomycetes</taxon>
        <taxon>Mycobacteriales</taxon>
        <taxon>Mycobacteriaceae</taxon>
        <taxon>Mycolicibacterium</taxon>
    </lineage>
</organism>